<keyword evidence="1" id="KW-0812">Transmembrane</keyword>
<proteinExistence type="predicted"/>
<dbReference type="EMBL" id="JAXOVC010000011">
    <property type="protein sequence ID" value="KAK4495786.1"/>
    <property type="molecule type" value="Genomic_DNA"/>
</dbReference>
<accession>A0ABR0E3H5</accession>
<sequence>MSLLSSLRVEKYQSAEEDRRDASYIDAPGQCAEQQRTTGHYERIKRRQTTSTRGKMVPLPLIFLIYILAMCVVAEGPFDDRSRVLASKQIKDQMEDMKRFKLEKFEIRRRRRNR</sequence>
<keyword evidence="3" id="KW-1185">Reference proteome</keyword>
<comment type="caution">
    <text evidence="2">The sequence shown here is derived from an EMBL/GenBank/DDBJ whole genome shotgun (WGS) entry which is preliminary data.</text>
</comment>
<evidence type="ECO:0000313" key="2">
    <source>
        <dbReference type="EMBL" id="KAK4495786.1"/>
    </source>
</evidence>
<name>A0ABR0E3H5_ZASCE</name>
<keyword evidence="1" id="KW-1133">Transmembrane helix</keyword>
<reference evidence="2 3" key="1">
    <citation type="journal article" date="2023" name="G3 (Bethesda)">
        <title>A chromosome-level genome assembly of Zasmidium syzygii isolated from banana leaves.</title>
        <authorList>
            <person name="van Westerhoven A.C."/>
            <person name="Mehrabi R."/>
            <person name="Talebi R."/>
            <person name="Steentjes M.B.F."/>
            <person name="Corcolon B."/>
            <person name="Chong P.A."/>
            <person name="Kema G.H.J."/>
            <person name="Seidl M.F."/>
        </authorList>
    </citation>
    <scope>NUCLEOTIDE SEQUENCE [LARGE SCALE GENOMIC DNA]</scope>
    <source>
        <strain evidence="2 3">P124</strain>
    </source>
</reference>
<evidence type="ECO:0008006" key="4">
    <source>
        <dbReference type="Google" id="ProtNLM"/>
    </source>
</evidence>
<protein>
    <recommendedName>
        <fullName evidence="4">Transmembrane protein</fullName>
    </recommendedName>
</protein>
<feature type="transmembrane region" description="Helical" evidence="1">
    <location>
        <begin position="56"/>
        <end position="78"/>
    </location>
</feature>
<keyword evidence="1" id="KW-0472">Membrane</keyword>
<evidence type="ECO:0000313" key="3">
    <source>
        <dbReference type="Proteomes" id="UP001305779"/>
    </source>
</evidence>
<gene>
    <name evidence="2" type="ORF">PRZ48_013054</name>
</gene>
<organism evidence="2 3">
    <name type="scientific">Zasmidium cellare</name>
    <name type="common">Wine cellar mold</name>
    <name type="synonym">Racodium cellare</name>
    <dbReference type="NCBI Taxonomy" id="395010"/>
    <lineage>
        <taxon>Eukaryota</taxon>
        <taxon>Fungi</taxon>
        <taxon>Dikarya</taxon>
        <taxon>Ascomycota</taxon>
        <taxon>Pezizomycotina</taxon>
        <taxon>Dothideomycetes</taxon>
        <taxon>Dothideomycetidae</taxon>
        <taxon>Mycosphaerellales</taxon>
        <taxon>Mycosphaerellaceae</taxon>
        <taxon>Zasmidium</taxon>
    </lineage>
</organism>
<dbReference type="Proteomes" id="UP001305779">
    <property type="component" value="Unassembled WGS sequence"/>
</dbReference>
<evidence type="ECO:0000256" key="1">
    <source>
        <dbReference type="SAM" id="Phobius"/>
    </source>
</evidence>